<dbReference type="InterPro" id="IPR002104">
    <property type="entry name" value="Integrase_catalytic"/>
</dbReference>
<dbReference type="SUPFAM" id="SSF56349">
    <property type="entry name" value="DNA breaking-rejoining enzymes"/>
    <property type="match status" value="1"/>
</dbReference>
<dbReference type="InterPro" id="IPR050090">
    <property type="entry name" value="Tyrosine_recombinase_XerCD"/>
</dbReference>
<evidence type="ECO:0000259" key="7">
    <source>
        <dbReference type="PROSITE" id="PS51898"/>
    </source>
</evidence>
<sequence length="358" mass="41673">MVLKDENKARKWRVQLSYKDPVTGKSARKQKRGFDTKKEAQEWERNFLNSLNPTTDITFSNLVEAYLEDMKNRIRQSTLENKSYVLRKHVTPFFSDMPIKEISPIVVRKWQNEILDHNFSNTFTKTVNNQLSAVMNYAVSYYGLQNNPVKLAGTIGKSKADEMKFWTLEQFNEFISYADSEEYKLAFMILFYSGIRIGEFFALTPSDFDFENNTISISKTYVVIKQVEYLNPPKTKKGNRVIGMPKTIMDMLKVYISTIYGVEDDDRVFTFSKSKLDNAKKRYANEAGLPQIRIHDFRHSHASLLINLDINVMTLADRLGHEKVDTTWNTYGHLYPNKKTEIVNKLNNAIFTPNENKK</sequence>
<evidence type="ECO:0000259" key="8">
    <source>
        <dbReference type="PROSITE" id="PS51900"/>
    </source>
</evidence>
<name>A0ABY7JPX6_9FIRM</name>
<evidence type="ECO:0000256" key="2">
    <source>
        <dbReference type="ARBA" id="ARBA00008857"/>
    </source>
</evidence>
<dbReference type="Pfam" id="PF14659">
    <property type="entry name" value="Phage_int_SAM_3"/>
    <property type="match status" value="1"/>
</dbReference>
<dbReference type="CDD" id="cd01189">
    <property type="entry name" value="INT_ICEBs1_C_like"/>
    <property type="match status" value="1"/>
</dbReference>
<evidence type="ECO:0000256" key="5">
    <source>
        <dbReference type="ARBA" id="ARBA00023172"/>
    </source>
</evidence>
<comment type="similarity">
    <text evidence="2">Belongs to the 'phage' integrase family.</text>
</comment>
<dbReference type="Pfam" id="PF14657">
    <property type="entry name" value="Arm-DNA-bind_4"/>
    <property type="match status" value="1"/>
</dbReference>
<proteinExistence type="inferred from homology"/>
<dbReference type="InterPro" id="IPR010998">
    <property type="entry name" value="Integrase_recombinase_N"/>
</dbReference>
<dbReference type="InterPro" id="IPR028259">
    <property type="entry name" value="AP2-like_int_N"/>
</dbReference>
<evidence type="ECO:0000256" key="4">
    <source>
        <dbReference type="ARBA" id="ARBA00023125"/>
    </source>
</evidence>
<evidence type="ECO:0000313" key="9">
    <source>
        <dbReference type="EMBL" id="WAW15415.1"/>
    </source>
</evidence>
<reference evidence="9" key="1">
    <citation type="submission" date="2022-12" db="EMBL/GenBank/DDBJ databases">
        <title>Peptostreptococcus.</title>
        <authorList>
            <person name="Lee S.H."/>
        </authorList>
    </citation>
    <scope>NUCLEOTIDE SEQUENCE</scope>
    <source>
        <strain evidence="9">CBA3647</strain>
    </source>
</reference>
<dbReference type="Gene3D" id="1.10.150.130">
    <property type="match status" value="1"/>
</dbReference>
<dbReference type="Gene3D" id="1.10.443.10">
    <property type="entry name" value="Intergrase catalytic core"/>
    <property type="match status" value="1"/>
</dbReference>
<feature type="domain" description="Tyr recombinase" evidence="7">
    <location>
        <begin position="161"/>
        <end position="344"/>
    </location>
</feature>
<dbReference type="InterPro" id="IPR004107">
    <property type="entry name" value="Integrase_SAM-like_N"/>
</dbReference>
<dbReference type="Pfam" id="PF00589">
    <property type="entry name" value="Phage_integrase"/>
    <property type="match status" value="1"/>
</dbReference>
<comment type="function">
    <text evidence="1">Site-specific tyrosine recombinase, which acts by catalyzing the cutting and rejoining of the recombining DNA molecules.</text>
</comment>
<feature type="domain" description="Core-binding (CB)" evidence="8">
    <location>
        <begin position="57"/>
        <end position="139"/>
    </location>
</feature>
<dbReference type="PROSITE" id="PS51900">
    <property type="entry name" value="CB"/>
    <property type="match status" value="1"/>
</dbReference>
<dbReference type="RefSeq" id="WP_269312088.1">
    <property type="nucleotide sequence ID" value="NZ_CP114052.1"/>
</dbReference>
<evidence type="ECO:0000256" key="6">
    <source>
        <dbReference type="PROSITE-ProRule" id="PRU01248"/>
    </source>
</evidence>
<dbReference type="PANTHER" id="PTHR30349:SF64">
    <property type="entry name" value="PROPHAGE INTEGRASE INTD-RELATED"/>
    <property type="match status" value="1"/>
</dbReference>
<dbReference type="InterPro" id="IPR013762">
    <property type="entry name" value="Integrase-like_cat_sf"/>
</dbReference>
<evidence type="ECO:0000256" key="3">
    <source>
        <dbReference type="ARBA" id="ARBA00022908"/>
    </source>
</evidence>
<dbReference type="Proteomes" id="UP001164187">
    <property type="component" value="Chromosome"/>
</dbReference>
<keyword evidence="4 6" id="KW-0238">DNA-binding</keyword>
<keyword evidence="5" id="KW-0233">DNA recombination</keyword>
<dbReference type="InterPro" id="IPR044068">
    <property type="entry name" value="CB"/>
</dbReference>
<accession>A0ABY7JPX6</accession>
<keyword evidence="3" id="KW-0229">DNA integration</keyword>
<protein>
    <submittedName>
        <fullName evidence="9">Site-specific integrase</fullName>
    </submittedName>
</protein>
<keyword evidence="10" id="KW-1185">Reference proteome</keyword>
<gene>
    <name evidence="9" type="ORF">O0R46_02935</name>
</gene>
<evidence type="ECO:0000313" key="10">
    <source>
        <dbReference type="Proteomes" id="UP001164187"/>
    </source>
</evidence>
<evidence type="ECO:0000256" key="1">
    <source>
        <dbReference type="ARBA" id="ARBA00003283"/>
    </source>
</evidence>
<dbReference type="PROSITE" id="PS51898">
    <property type="entry name" value="TYR_RECOMBINASE"/>
    <property type="match status" value="1"/>
</dbReference>
<dbReference type="PANTHER" id="PTHR30349">
    <property type="entry name" value="PHAGE INTEGRASE-RELATED"/>
    <property type="match status" value="1"/>
</dbReference>
<organism evidence="9 10">
    <name type="scientific">Peptostreptococcus equinus</name>
    <dbReference type="NCBI Taxonomy" id="3003601"/>
    <lineage>
        <taxon>Bacteria</taxon>
        <taxon>Bacillati</taxon>
        <taxon>Bacillota</taxon>
        <taxon>Clostridia</taxon>
        <taxon>Peptostreptococcales</taxon>
        <taxon>Peptostreptococcaceae</taxon>
        <taxon>Peptostreptococcus</taxon>
    </lineage>
</organism>
<dbReference type="InterPro" id="IPR011010">
    <property type="entry name" value="DNA_brk_join_enz"/>
</dbReference>
<dbReference type="EMBL" id="CP114052">
    <property type="protein sequence ID" value="WAW15415.1"/>
    <property type="molecule type" value="Genomic_DNA"/>
</dbReference>